<dbReference type="PANTHER" id="PTHR30319:SF1">
    <property type="entry name" value="TRANSCRIPTIONAL REPRESSOR PAAX"/>
    <property type="match status" value="1"/>
</dbReference>
<feature type="domain" description="Transcriptional repressor PaaX-like central Cas2-like" evidence="9">
    <location>
        <begin position="95"/>
        <end position="166"/>
    </location>
</feature>
<sequence length="244" mass="28406">MGKKLRIRDKLLLGAAMSGDLFFEFVQPMSVQLGKMRGALPPNYKLTNFTVSVSRMLTTGYLEKVIKNGEPYLRLTGRGQKALVRDYPMFSFKNKRWDEKWRIVFYDIPDTKKGIRDSLKSKLKELGLGMIQESIYITPYDIAQDLKEFIEAQKLEKYVFVGEINNLLIGDQEALAEQIWKVKEINNKYYDLMDKINTKQSKSEILSDYEVILKEDPCLPKELLPSNWLGDNVYKEVKQLLTRD</sequence>
<dbReference type="Pfam" id="PF20803">
    <property type="entry name" value="PaaX_M"/>
    <property type="match status" value="1"/>
</dbReference>
<keyword evidence="5 7" id="KW-0460">Magnesium</keyword>
<evidence type="ECO:0000256" key="5">
    <source>
        <dbReference type="ARBA" id="ARBA00022842"/>
    </source>
</evidence>
<comment type="caution">
    <text evidence="10">The sequence shown here is derived from an EMBL/GenBank/DDBJ whole genome shotgun (WGS) entry which is preliminary data.</text>
</comment>
<evidence type="ECO:0000313" key="11">
    <source>
        <dbReference type="Proteomes" id="UP000228996"/>
    </source>
</evidence>
<dbReference type="InterPro" id="IPR013225">
    <property type="entry name" value="PaaX_C"/>
</dbReference>
<dbReference type="NCBIfam" id="TIGR01573">
    <property type="entry name" value="cas2"/>
    <property type="match status" value="1"/>
</dbReference>
<evidence type="ECO:0000256" key="1">
    <source>
        <dbReference type="ARBA" id="ARBA00022722"/>
    </source>
</evidence>
<evidence type="ECO:0000256" key="7">
    <source>
        <dbReference type="HAMAP-Rule" id="MF_01471"/>
    </source>
</evidence>
<comment type="similarity">
    <text evidence="7">Belongs to the CRISPR-associated endoribonuclease Cas2 protein family.</text>
</comment>
<name>A0A2M6XC73_9BACT</name>
<dbReference type="GO" id="GO:0051607">
    <property type="term" value="P:defense response to virus"/>
    <property type="evidence" value="ECO:0007669"/>
    <property type="project" value="UniProtKB-UniRule"/>
</dbReference>
<keyword evidence="3 7" id="KW-0255">Endonuclease</keyword>
<keyword evidence="1 7" id="KW-0540">Nuclease</keyword>
<comment type="subunit">
    <text evidence="7">Homodimer, forms a heterotetramer with a Cas1 homodimer.</text>
</comment>
<comment type="cofactor">
    <cofactor evidence="7">
        <name>Mg(2+)</name>
        <dbReference type="ChEBI" id="CHEBI:18420"/>
    </cofactor>
</comment>
<dbReference type="EMBL" id="PEYO01000019">
    <property type="protein sequence ID" value="PIU03275.1"/>
    <property type="molecule type" value="Genomic_DNA"/>
</dbReference>
<dbReference type="Proteomes" id="UP000228996">
    <property type="component" value="Unassembled WGS sequence"/>
</dbReference>
<dbReference type="GO" id="GO:0046872">
    <property type="term" value="F:metal ion binding"/>
    <property type="evidence" value="ECO:0007669"/>
    <property type="project" value="UniProtKB-UniRule"/>
</dbReference>
<evidence type="ECO:0000313" key="10">
    <source>
        <dbReference type="EMBL" id="PIU03275.1"/>
    </source>
</evidence>
<accession>A0A2M6XC73</accession>
<comment type="function">
    <text evidence="7">CRISPR (clustered regularly interspaced short palindromic repeat), is an adaptive immune system that provides protection against mobile genetic elements (viruses, transposable elements and conjugative plasmids). CRISPR clusters contain sequences complementary to antecedent mobile elements and target invading nucleic acids. CRISPR clusters are transcribed and processed into CRISPR RNA (crRNA). Functions as a ssRNA-specific endoribonuclease. Involved in the integration of spacer DNA into the CRISPR cassette.</text>
</comment>
<evidence type="ECO:0000259" key="9">
    <source>
        <dbReference type="Pfam" id="PF20803"/>
    </source>
</evidence>
<dbReference type="GO" id="GO:0004521">
    <property type="term" value="F:RNA endonuclease activity"/>
    <property type="evidence" value="ECO:0007669"/>
    <property type="project" value="InterPro"/>
</dbReference>
<dbReference type="GO" id="GO:0006351">
    <property type="term" value="P:DNA-templated transcription"/>
    <property type="evidence" value="ECO:0007669"/>
    <property type="project" value="TreeGrafter"/>
</dbReference>
<proteinExistence type="inferred from homology"/>
<dbReference type="GO" id="GO:0016787">
    <property type="term" value="F:hydrolase activity"/>
    <property type="evidence" value="ECO:0007669"/>
    <property type="project" value="UniProtKB-KW"/>
</dbReference>
<evidence type="ECO:0000259" key="8">
    <source>
        <dbReference type="Pfam" id="PF08223"/>
    </source>
</evidence>
<evidence type="ECO:0000256" key="4">
    <source>
        <dbReference type="ARBA" id="ARBA00022801"/>
    </source>
</evidence>
<keyword evidence="4 7" id="KW-0378">Hydrolase</keyword>
<dbReference type="GO" id="GO:0043571">
    <property type="term" value="P:maintenance of CRISPR repeat elements"/>
    <property type="evidence" value="ECO:0007669"/>
    <property type="project" value="UniProtKB-UniRule"/>
</dbReference>
<dbReference type="Gene3D" id="3.30.70.2650">
    <property type="match status" value="1"/>
</dbReference>
<feature type="binding site" evidence="7">
    <location>
        <position position="107"/>
    </location>
    <ligand>
        <name>Mg(2+)</name>
        <dbReference type="ChEBI" id="CHEBI:18420"/>
        <note>catalytic</note>
    </ligand>
</feature>
<dbReference type="HAMAP" id="MF_01471">
    <property type="entry name" value="Cas2"/>
    <property type="match status" value="1"/>
</dbReference>
<dbReference type="PANTHER" id="PTHR30319">
    <property type="entry name" value="PHENYLACETIC ACID REGULATOR-RELATED TRANSCRIPTIONAL REPRESSOR"/>
    <property type="match status" value="1"/>
</dbReference>
<dbReference type="EC" id="3.1.-.-" evidence="7"/>
<protein>
    <recommendedName>
        <fullName evidence="7">CRISPR-associated endoribonuclease Cas2</fullName>
        <ecNumber evidence="7">3.1.-.-</ecNumber>
    </recommendedName>
</protein>
<dbReference type="Pfam" id="PF08223">
    <property type="entry name" value="PaaX_C"/>
    <property type="match status" value="1"/>
</dbReference>
<evidence type="ECO:0000256" key="3">
    <source>
        <dbReference type="ARBA" id="ARBA00022759"/>
    </source>
</evidence>
<dbReference type="InterPro" id="IPR021127">
    <property type="entry name" value="CRISPR_associated_Cas2"/>
</dbReference>
<dbReference type="SUPFAM" id="SSF143430">
    <property type="entry name" value="TTP0101/SSO1404-like"/>
    <property type="match status" value="1"/>
</dbReference>
<evidence type="ECO:0000256" key="2">
    <source>
        <dbReference type="ARBA" id="ARBA00022723"/>
    </source>
</evidence>
<dbReference type="InterPro" id="IPR048846">
    <property type="entry name" value="PaaX-like_central"/>
</dbReference>
<keyword evidence="2 7" id="KW-0479">Metal-binding</keyword>
<organism evidence="10 11">
    <name type="scientific">Candidatus Shapirobacteria bacterium CG08_land_8_20_14_0_20_39_18</name>
    <dbReference type="NCBI Taxonomy" id="1974883"/>
    <lineage>
        <taxon>Bacteria</taxon>
        <taxon>Candidatus Shapironibacteriota</taxon>
    </lineage>
</organism>
<evidence type="ECO:0000256" key="6">
    <source>
        <dbReference type="ARBA" id="ARBA00023118"/>
    </source>
</evidence>
<gene>
    <name evidence="7 10" type="primary">cas2</name>
    <name evidence="10" type="ORF">COT44_04065</name>
</gene>
<keyword evidence="6 7" id="KW-0051">Antiviral defense</keyword>
<reference evidence="11" key="1">
    <citation type="submission" date="2017-09" db="EMBL/GenBank/DDBJ databases">
        <title>Depth-based differentiation of microbial function through sediment-hosted aquifers and enrichment of novel symbionts in the deep terrestrial subsurface.</title>
        <authorList>
            <person name="Probst A.J."/>
            <person name="Ladd B."/>
            <person name="Jarett J.K."/>
            <person name="Geller-Mcgrath D.E."/>
            <person name="Sieber C.M.K."/>
            <person name="Emerson J.B."/>
            <person name="Anantharaman K."/>
            <person name="Thomas B.C."/>
            <person name="Malmstrom R."/>
            <person name="Stieglmeier M."/>
            <person name="Klingl A."/>
            <person name="Woyke T."/>
            <person name="Ryan C.M."/>
            <person name="Banfield J.F."/>
        </authorList>
    </citation>
    <scope>NUCLEOTIDE SEQUENCE [LARGE SCALE GENOMIC DNA]</scope>
</reference>
<feature type="domain" description="Transcriptional repressor PaaX-like C-terminal" evidence="8">
    <location>
        <begin position="201"/>
        <end position="239"/>
    </location>
</feature>
<dbReference type="AlphaFoldDB" id="A0A2M6XC73"/>